<accession>A0A7M1STB8</accession>
<feature type="domain" description="Rhamnogalacturonase A/B/Epimerase-like pectate lyase" evidence="3">
    <location>
        <begin position="185"/>
        <end position="244"/>
    </location>
</feature>
<dbReference type="EMBL" id="CP063169">
    <property type="protein sequence ID" value="QOR70204.1"/>
    <property type="molecule type" value="Genomic_DNA"/>
</dbReference>
<dbReference type="Gene3D" id="2.160.20.10">
    <property type="entry name" value="Single-stranded right-handed beta-helix, Pectin lyase-like"/>
    <property type="match status" value="2"/>
</dbReference>
<dbReference type="PANTHER" id="PTHR31339">
    <property type="entry name" value="PECTIN LYASE-RELATED"/>
    <property type="match status" value="1"/>
</dbReference>
<dbReference type="KEGG" id="halt:IM660_16565"/>
<evidence type="ECO:0000256" key="2">
    <source>
        <dbReference type="SAM" id="Phobius"/>
    </source>
</evidence>
<feature type="compositionally biased region" description="Acidic residues" evidence="1">
    <location>
        <begin position="1019"/>
        <end position="1039"/>
    </location>
</feature>
<evidence type="ECO:0000256" key="1">
    <source>
        <dbReference type="SAM" id="MobiDB-lite"/>
    </source>
</evidence>
<dbReference type="InterPro" id="IPR024535">
    <property type="entry name" value="RHGA/B-epi-like_pectate_lyase"/>
</dbReference>
<dbReference type="RefSeq" id="WP_193496892.1">
    <property type="nucleotide sequence ID" value="NZ_CP063169.1"/>
</dbReference>
<organism evidence="4 5">
    <name type="scientific">Ruania alkalisoli</name>
    <dbReference type="NCBI Taxonomy" id="2779775"/>
    <lineage>
        <taxon>Bacteria</taxon>
        <taxon>Bacillati</taxon>
        <taxon>Actinomycetota</taxon>
        <taxon>Actinomycetes</taxon>
        <taxon>Micrococcales</taxon>
        <taxon>Ruaniaceae</taxon>
        <taxon>Ruania</taxon>
    </lineage>
</organism>
<protein>
    <recommendedName>
        <fullName evidence="3">Rhamnogalacturonase A/B/Epimerase-like pectate lyase domain-containing protein</fullName>
    </recommendedName>
</protein>
<dbReference type="AlphaFoldDB" id="A0A7M1STB8"/>
<keyword evidence="2" id="KW-1133">Transmembrane helix</keyword>
<evidence type="ECO:0000259" key="3">
    <source>
        <dbReference type="Pfam" id="PF12708"/>
    </source>
</evidence>
<dbReference type="Gene3D" id="2.60.120.430">
    <property type="entry name" value="Galactose-binding lectin"/>
    <property type="match status" value="1"/>
</dbReference>
<dbReference type="InterPro" id="IPR012334">
    <property type="entry name" value="Pectin_lyas_fold"/>
</dbReference>
<dbReference type="SUPFAM" id="SSF51126">
    <property type="entry name" value="Pectin lyase-like"/>
    <property type="match status" value="2"/>
</dbReference>
<reference evidence="4 5" key="1">
    <citation type="submission" date="2020-10" db="EMBL/GenBank/DDBJ databases">
        <title>Haloactinobacterium sp. RN3S43, a bacterium isolated from saline soil.</title>
        <authorList>
            <person name="Sun J.-Q."/>
        </authorList>
    </citation>
    <scope>NUCLEOTIDE SEQUENCE [LARGE SCALE GENOMIC DNA]</scope>
    <source>
        <strain evidence="4 5">RN3S43</strain>
    </source>
</reference>
<sequence>MSDPGVTLSSADSLEDWETGWGNALSLNTDEYQEGSASIELTDGGNEVQFMLNLDPVDTGLSRDEAVLEFWYWVEDVSALGDGEGRVELTSSGGPDSDQYEWRMIDLIPNLNDGWNLVSLNLANAGVAGEPDLSAINFFRLFNFSPDPVSVRIDDLRLRQQPEPEARLMPVSLGSHDVPIAEYDVRDFGAHPDDGVDDTHALQSAMNAAHANGGGTVFAPAGQFDIHGTLDVPAAVTLRGDWAGPDEGGIGEGTVLAAYAGRGQVDGTAFLTTRSGSTIRDLSIWYPEQDDPTNVVAYPWTIQNADGRNDNGYYGPNLTNLTFVNSYRGVNVAVAARHFVRNVHGTFLDEGMAFDGIYDIGQVQHVHMGPRYWAEWPGGPASEDVAAHLRANAVGITAYKYDWFYFSTLSFDSYAAALRTARSEHGLANGQVWDLTITNGAVGLDLVEASPIGVVVTDATIHTPGGIGVHASSGLSDPQTISLAQTTFEAPQGQPVLLEGDGSVVVTESEFVSWDEHAVTAMAGTVQLTGNAFTAASPAVLLSNEVSSAAILGNEFATDVDAVTDETGDTADVQIDTGTWAPADLPSIPDLTDAAPPADRYPDPGSDTVVLVTDHGARGNGAHDDTAAFQAALQDAGSAGGGTVYAPAGRYRITQPLQVPDGVELRGSWEGPHHYGNAPRGTVLVAYAGEGQSSPALLDLADGAGVRGLSVFYPFQDHADPIDYPVTISARGDGSWVVDVTLPNSRQGIEVTGHDVVVDYASGMGLDTFITHSGTGGYVANVLNSVGDWQDGEREYNSPPSDWWMQTPPSQATGLRMDGATAVTLVNNFSFGMADGLVLAGTSSDLLVLGHGVDNSERAIVATGSGSGLVLVNSELVAIDLSDDPGDKRYLDVSEDFTGSLQLHQTLAWAARGGSNLHGSGEVTVSQWISSEGAFDVTGGSLHLSASYLHDDAPQVRLGPDVAQALVIANVGNAQAFEVSGDDGDPHCVAWNVRKDHGEPGTGSLPQDGCSPGAPIDPEPIDPEPIDPEPIDPEPIDPEPADRDGDASGADRPGAGPTQAGLPATREGDSSPGALADSGASIALAMLVATLLVSGGLIVRRRVGER</sequence>
<dbReference type="Proteomes" id="UP000593758">
    <property type="component" value="Chromosome"/>
</dbReference>
<keyword evidence="5" id="KW-1185">Reference proteome</keyword>
<feature type="domain" description="Rhamnogalacturonase A/B/Epimerase-like pectate lyase" evidence="3">
    <location>
        <begin position="612"/>
        <end position="672"/>
    </location>
</feature>
<name>A0A7M1STB8_9MICO</name>
<feature type="region of interest" description="Disordered" evidence="1">
    <location>
        <begin position="988"/>
        <end position="1076"/>
    </location>
</feature>
<dbReference type="InterPro" id="IPR051801">
    <property type="entry name" value="GH28_Enzymes"/>
</dbReference>
<proteinExistence type="predicted"/>
<gene>
    <name evidence="4" type="ORF">IM660_16565</name>
</gene>
<keyword evidence="2" id="KW-0472">Membrane</keyword>
<dbReference type="InterPro" id="IPR011050">
    <property type="entry name" value="Pectin_lyase_fold/virulence"/>
</dbReference>
<evidence type="ECO:0000313" key="4">
    <source>
        <dbReference type="EMBL" id="QOR70204.1"/>
    </source>
</evidence>
<dbReference type="Pfam" id="PF12708">
    <property type="entry name" value="Pect-lyase_RHGA_epim"/>
    <property type="match status" value="2"/>
</dbReference>
<keyword evidence="2" id="KW-0812">Transmembrane</keyword>
<evidence type="ECO:0000313" key="5">
    <source>
        <dbReference type="Proteomes" id="UP000593758"/>
    </source>
</evidence>
<feature type="compositionally biased region" description="Low complexity" evidence="1">
    <location>
        <begin position="1047"/>
        <end position="1057"/>
    </location>
</feature>
<feature type="transmembrane region" description="Helical" evidence="2">
    <location>
        <begin position="1080"/>
        <end position="1099"/>
    </location>
</feature>